<evidence type="ECO:0000256" key="2">
    <source>
        <dbReference type="ARBA" id="ARBA00022448"/>
    </source>
</evidence>
<dbReference type="EMBL" id="GDID01004418">
    <property type="protein sequence ID" value="JAP92188.1"/>
    <property type="molecule type" value="Transcribed_RNA"/>
</dbReference>
<gene>
    <name evidence="4" type="ORF">TPC1_15953</name>
</gene>
<keyword evidence="3" id="KW-0406">Ion transport</keyword>
<feature type="non-terminal residue" evidence="4">
    <location>
        <position position="1"/>
    </location>
</feature>
<dbReference type="SUPFAM" id="SSF160527">
    <property type="entry name" value="V-type ATPase subunit E-like"/>
    <property type="match status" value="1"/>
</dbReference>
<name>A0A146K701_9EUKA</name>
<evidence type="ECO:0000313" key="4">
    <source>
        <dbReference type="EMBL" id="JAP92188.1"/>
    </source>
</evidence>
<keyword evidence="2" id="KW-0813">Transport</keyword>
<feature type="non-terminal residue" evidence="4">
    <location>
        <position position="202"/>
    </location>
</feature>
<comment type="similarity">
    <text evidence="1">Belongs to the V-ATPase E subunit family.</text>
</comment>
<reference evidence="4" key="1">
    <citation type="submission" date="2015-07" db="EMBL/GenBank/DDBJ databases">
        <title>Adaptation to a free-living lifestyle via gene acquisitions in the diplomonad Trepomonas sp. PC1.</title>
        <authorList>
            <person name="Xu F."/>
            <person name="Jerlstrom-Hultqvist J."/>
            <person name="Kolisko M."/>
            <person name="Simpson A.G.B."/>
            <person name="Roger A.J."/>
            <person name="Svard S.G."/>
            <person name="Andersson J.O."/>
        </authorList>
    </citation>
    <scope>NUCLEOTIDE SEQUENCE</scope>
    <source>
        <strain evidence="4">PC1</strain>
    </source>
</reference>
<dbReference type="AlphaFoldDB" id="A0A146K701"/>
<evidence type="ECO:0000256" key="3">
    <source>
        <dbReference type="ARBA" id="ARBA00023065"/>
    </source>
</evidence>
<accession>A0A146K701</accession>
<dbReference type="PANTHER" id="PTHR45715">
    <property type="entry name" value="ATPASE H+-TRANSPORTING V1 SUBUNIT E1A-RELATED"/>
    <property type="match status" value="1"/>
</dbReference>
<dbReference type="InterPro" id="IPR038495">
    <property type="entry name" value="ATPase_E_C"/>
</dbReference>
<dbReference type="GO" id="GO:0033178">
    <property type="term" value="C:proton-transporting two-sector ATPase complex, catalytic domain"/>
    <property type="evidence" value="ECO:0007669"/>
    <property type="project" value="InterPro"/>
</dbReference>
<dbReference type="InterPro" id="IPR002842">
    <property type="entry name" value="ATPase_V1_Esu"/>
</dbReference>
<protein>
    <submittedName>
        <fullName evidence="4">ATP synthase</fullName>
    </submittedName>
</protein>
<proteinExistence type="inferred from homology"/>
<dbReference type="GO" id="GO:0046961">
    <property type="term" value="F:proton-transporting ATPase activity, rotational mechanism"/>
    <property type="evidence" value="ECO:0007669"/>
    <property type="project" value="InterPro"/>
</dbReference>
<evidence type="ECO:0000256" key="1">
    <source>
        <dbReference type="ARBA" id="ARBA00005901"/>
    </source>
</evidence>
<dbReference type="Gene3D" id="3.30.2320.30">
    <property type="entry name" value="ATP synthase, E subunit, C-terminal"/>
    <property type="match status" value="1"/>
</dbReference>
<dbReference type="Pfam" id="PF01991">
    <property type="entry name" value="vATP-synt_E"/>
    <property type="match status" value="1"/>
</dbReference>
<sequence length="202" mass="23540">EIQLMSILNDYNDKAFELEIESQAIAFKAKRQLVKEENEMIQKRTTEELKMIDQNSAIHRSSFISQARKQLMEQTQKVFDTVQQKTRERIISKISDDKQFYQNFLDQLIIKTSSTFTDEAVLQVRSADKKYVEKNLKKYEQETKIKFSIGSELRDDQFGVKILNQKLTICVDSTVEQRLKQAMKQQAPALSSVILPDVPLIE</sequence>
<organism evidence="4">
    <name type="scientific">Trepomonas sp. PC1</name>
    <dbReference type="NCBI Taxonomy" id="1076344"/>
    <lineage>
        <taxon>Eukaryota</taxon>
        <taxon>Metamonada</taxon>
        <taxon>Diplomonadida</taxon>
        <taxon>Hexamitidae</taxon>
        <taxon>Hexamitinae</taxon>
        <taxon>Trepomonas</taxon>
    </lineage>
</organism>